<dbReference type="NCBIfam" id="NF040501">
    <property type="entry name" value="resist_ArsN2"/>
    <property type="match status" value="1"/>
</dbReference>
<dbReference type="SUPFAM" id="SSF55729">
    <property type="entry name" value="Acyl-CoA N-acyltransferases (Nat)"/>
    <property type="match status" value="1"/>
</dbReference>
<protein>
    <submittedName>
        <fullName evidence="2">Amino-acid N-acetyltransferase</fullName>
    </submittedName>
</protein>
<evidence type="ECO:0000313" key="3">
    <source>
        <dbReference type="Proteomes" id="UP000186914"/>
    </source>
</evidence>
<keyword evidence="2" id="KW-0808">Transferase</keyword>
<dbReference type="InterPro" id="IPR000182">
    <property type="entry name" value="GNAT_dom"/>
</dbReference>
<dbReference type="GO" id="GO:0016747">
    <property type="term" value="F:acyltransferase activity, transferring groups other than amino-acyl groups"/>
    <property type="evidence" value="ECO:0007669"/>
    <property type="project" value="InterPro"/>
</dbReference>
<proteinExistence type="predicted"/>
<dbReference type="EMBL" id="FTNO01000003">
    <property type="protein sequence ID" value="SIR64821.1"/>
    <property type="molecule type" value="Genomic_DNA"/>
</dbReference>
<dbReference type="PROSITE" id="PS51186">
    <property type="entry name" value="GNAT"/>
    <property type="match status" value="1"/>
</dbReference>
<keyword evidence="3" id="KW-1185">Reference proteome</keyword>
<dbReference type="AlphaFoldDB" id="A0A1N7CMJ1"/>
<gene>
    <name evidence="2" type="ORF">SAMN05421858_3108</name>
</gene>
<dbReference type="Gene3D" id="3.40.630.30">
    <property type="match status" value="1"/>
</dbReference>
<dbReference type="CDD" id="cd04301">
    <property type="entry name" value="NAT_SF"/>
    <property type="match status" value="1"/>
</dbReference>
<name>A0A1N7CMJ1_9EURY</name>
<evidence type="ECO:0000259" key="1">
    <source>
        <dbReference type="PROSITE" id="PS51186"/>
    </source>
</evidence>
<dbReference type="Proteomes" id="UP000186914">
    <property type="component" value="Unassembled WGS sequence"/>
</dbReference>
<dbReference type="InterPro" id="IPR016181">
    <property type="entry name" value="Acyl_CoA_acyltransferase"/>
</dbReference>
<reference evidence="3" key="1">
    <citation type="submission" date="2017-01" db="EMBL/GenBank/DDBJ databases">
        <authorList>
            <person name="Varghese N."/>
            <person name="Submissions S."/>
        </authorList>
    </citation>
    <scope>NUCLEOTIDE SEQUENCE [LARGE SCALE GENOMIC DNA]</scope>
    <source>
        <strain evidence="3">CGMCC 1.7737</strain>
    </source>
</reference>
<evidence type="ECO:0000313" key="2">
    <source>
        <dbReference type="EMBL" id="SIR64821.1"/>
    </source>
</evidence>
<sequence length="149" mass="16591">MGADEHIQLVPATEQHLDYIRTLLSEYGLPTQDIAEQKDSLYIFTADSARVGVGGLERYGDAALLRSIAVEPAKRGNGFGRTLCQQLFARATADDVTRVYLLTTTAEAFFEDLGFHEIQRDDVPPQIRQTGEFQEFCPSTATCMTKQLE</sequence>
<dbReference type="OrthoDB" id="204402at2157"/>
<feature type="domain" description="N-acetyltransferase" evidence="1">
    <location>
        <begin position="7"/>
        <end position="149"/>
    </location>
</feature>
<accession>A0A1N7CMJ1</accession>
<dbReference type="Pfam" id="PF13508">
    <property type="entry name" value="Acetyltransf_7"/>
    <property type="match status" value="1"/>
</dbReference>
<dbReference type="RefSeq" id="WP_076431072.1">
    <property type="nucleotide sequence ID" value="NZ_FTNO01000003.1"/>
</dbReference>
<organism evidence="2 3">
    <name type="scientific">Haladaptatus litoreus</name>
    <dbReference type="NCBI Taxonomy" id="553468"/>
    <lineage>
        <taxon>Archaea</taxon>
        <taxon>Methanobacteriati</taxon>
        <taxon>Methanobacteriota</taxon>
        <taxon>Stenosarchaea group</taxon>
        <taxon>Halobacteria</taxon>
        <taxon>Halobacteriales</taxon>
        <taxon>Haladaptataceae</taxon>
        <taxon>Haladaptatus</taxon>
    </lineage>
</organism>